<proteinExistence type="inferred from homology"/>
<evidence type="ECO:0000313" key="7">
    <source>
        <dbReference type="EMBL" id="WQJ54182.1"/>
    </source>
</evidence>
<comment type="similarity">
    <text evidence="2">Belongs to the CorA metal ion transporter (MIT) (TC 1.A.35) family.</text>
</comment>
<evidence type="ECO:0000256" key="4">
    <source>
        <dbReference type="ARBA" id="ARBA00022989"/>
    </source>
</evidence>
<keyword evidence="8" id="KW-1185">Reference proteome</keyword>
<protein>
    <submittedName>
        <fullName evidence="7">Uncharacterized protein</fullName>
    </submittedName>
</protein>
<dbReference type="PANTHER" id="PTHR47891:SF2">
    <property type="entry name" value="MAGNESIUM AND COBALT TRANSPORTER"/>
    <property type="match status" value="1"/>
</dbReference>
<feature type="transmembrane region" description="Helical" evidence="6">
    <location>
        <begin position="282"/>
        <end position="303"/>
    </location>
</feature>
<name>A0ABZ0Z6T7_9CAUD</name>
<sequence>MIQYLKCDNGFKETEQYDFSCWINVVNPTKDDINELVSHFNTPDYFYEDISDIDERPRFDRDDGWILTIIRVPNRVRTEDNQDPIYTTIPLGMMLKDNILVTVYYGQNNVISNFINWSNQKKINRTGYDLYISIFLESNFWYLKYLKQIHLQMKKAESSLSDKMNKSELMHIMNIEKFLVYFTASLKDNESVLTRAKRFIPTKSYDEDLMDDVEVELSQALHTSQIYSDILEREQSSYSSIINNSLNQTMKKMTIITICLMVAALVPGFYGMNLKNGMEDWIYGFPFALCLTGACAGIAYYLCKLFK</sequence>
<dbReference type="Proteomes" id="UP001346559">
    <property type="component" value="Segment"/>
</dbReference>
<comment type="subcellular location">
    <subcellularLocation>
        <location evidence="1">Membrane</location>
        <topology evidence="1">Multi-pass membrane protein</topology>
    </subcellularLocation>
</comment>
<feature type="transmembrane region" description="Helical" evidence="6">
    <location>
        <begin position="253"/>
        <end position="270"/>
    </location>
</feature>
<dbReference type="InterPro" id="IPR002523">
    <property type="entry name" value="MgTranspt_CorA/ZnTranspt_ZntB"/>
</dbReference>
<evidence type="ECO:0000313" key="8">
    <source>
        <dbReference type="Proteomes" id="UP001346559"/>
    </source>
</evidence>
<dbReference type="PANTHER" id="PTHR47891">
    <property type="entry name" value="TRANSPORTER-RELATED"/>
    <property type="match status" value="1"/>
</dbReference>
<evidence type="ECO:0000256" key="6">
    <source>
        <dbReference type="SAM" id="Phobius"/>
    </source>
</evidence>
<evidence type="ECO:0000256" key="1">
    <source>
        <dbReference type="ARBA" id="ARBA00004141"/>
    </source>
</evidence>
<dbReference type="InterPro" id="IPR045863">
    <property type="entry name" value="CorA_TM1_TM2"/>
</dbReference>
<organism evidence="7 8">
    <name type="scientific">phage Lak_Megaphage_RVC_AP1_GC26</name>
    <dbReference type="NCBI Taxonomy" id="3109224"/>
    <lineage>
        <taxon>Viruses</taxon>
        <taxon>Duplodnaviria</taxon>
        <taxon>Heunggongvirae</taxon>
        <taxon>Uroviricota</taxon>
        <taxon>Caudoviricetes</taxon>
        <taxon>Caudoviricetes code 15 clade</taxon>
    </lineage>
</organism>
<reference evidence="7 8" key="1">
    <citation type="submission" date="2023-11" db="EMBL/GenBank/DDBJ databases">
        <authorList>
            <person name="Cook R."/>
            <person name="Crisci M."/>
            <person name="Pye H."/>
            <person name="Adriaenssens E."/>
            <person name="Santini J."/>
        </authorList>
    </citation>
    <scope>NUCLEOTIDE SEQUENCE [LARGE SCALE GENOMIC DNA]</scope>
    <source>
        <strain evidence="7">Lak_Megaphage_RVC_AP1_GC26</strain>
    </source>
</reference>
<dbReference type="EMBL" id="OR769218">
    <property type="protein sequence ID" value="WQJ54182.1"/>
    <property type="molecule type" value="Genomic_DNA"/>
</dbReference>
<accession>A0ABZ0Z6T7</accession>
<dbReference type="InterPro" id="IPR045861">
    <property type="entry name" value="CorA_cytoplasmic_dom"/>
</dbReference>
<dbReference type="Pfam" id="PF01544">
    <property type="entry name" value="CorA"/>
    <property type="match status" value="1"/>
</dbReference>
<keyword evidence="4 6" id="KW-1133">Transmembrane helix</keyword>
<dbReference type="Gene3D" id="3.30.460.20">
    <property type="entry name" value="CorA soluble domain-like"/>
    <property type="match status" value="1"/>
</dbReference>
<dbReference type="Gene3D" id="1.20.58.340">
    <property type="entry name" value="Magnesium transport protein CorA, transmembrane region"/>
    <property type="match status" value="2"/>
</dbReference>
<dbReference type="SUPFAM" id="SSF143865">
    <property type="entry name" value="CorA soluble domain-like"/>
    <property type="match status" value="1"/>
</dbReference>
<dbReference type="SUPFAM" id="SSF144083">
    <property type="entry name" value="Magnesium transport protein CorA, transmembrane region"/>
    <property type="match status" value="1"/>
</dbReference>
<evidence type="ECO:0000256" key="3">
    <source>
        <dbReference type="ARBA" id="ARBA00022692"/>
    </source>
</evidence>
<dbReference type="CDD" id="cd12827">
    <property type="entry name" value="EcCorA_ZntB-like_u2"/>
    <property type="match status" value="1"/>
</dbReference>
<evidence type="ECO:0000256" key="2">
    <source>
        <dbReference type="ARBA" id="ARBA00009765"/>
    </source>
</evidence>
<dbReference type="InterPro" id="IPR047199">
    <property type="entry name" value="CorA-like"/>
</dbReference>
<evidence type="ECO:0000256" key="5">
    <source>
        <dbReference type="ARBA" id="ARBA00023136"/>
    </source>
</evidence>
<keyword evidence="5 6" id="KW-0472">Membrane</keyword>
<keyword evidence="3 6" id="KW-0812">Transmembrane</keyword>